<feature type="transmembrane region" description="Helical" evidence="9">
    <location>
        <begin position="77"/>
        <end position="99"/>
    </location>
</feature>
<keyword evidence="11" id="KW-1185">Reference proteome</keyword>
<keyword evidence="5 9" id="KW-0812">Transmembrane</keyword>
<feature type="transmembrane region" description="Helical" evidence="9">
    <location>
        <begin position="149"/>
        <end position="174"/>
    </location>
</feature>
<dbReference type="InterPro" id="IPR011606">
    <property type="entry name" value="Brnchd-chn_aa_trnsp_permease"/>
</dbReference>
<evidence type="ECO:0000256" key="7">
    <source>
        <dbReference type="ARBA" id="ARBA00023136"/>
    </source>
</evidence>
<evidence type="ECO:0000313" key="11">
    <source>
        <dbReference type="Proteomes" id="UP000327000"/>
    </source>
</evidence>
<evidence type="ECO:0000256" key="3">
    <source>
        <dbReference type="ARBA" id="ARBA00022448"/>
    </source>
</evidence>
<evidence type="ECO:0000256" key="1">
    <source>
        <dbReference type="ARBA" id="ARBA00004651"/>
    </source>
</evidence>
<dbReference type="EMBL" id="VOKX01000026">
    <property type="protein sequence ID" value="KAB7845660.1"/>
    <property type="molecule type" value="Genomic_DNA"/>
</dbReference>
<evidence type="ECO:0000256" key="5">
    <source>
        <dbReference type="ARBA" id="ARBA00022692"/>
    </source>
</evidence>
<feature type="transmembrane region" description="Helical" evidence="9">
    <location>
        <begin position="38"/>
        <end position="62"/>
    </location>
</feature>
<keyword evidence="4" id="KW-1003">Cell membrane</keyword>
<dbReference type="AlphaFoldDB" id="A0A5N5W8S3"/>
<proteinExistence type="inferred from homology"/>
<comment type="similarity">
    <text evidence="2">Belongs to the AzlC family.</text>
</comment>
<gene>
    <name evidence="10" type="ORF">FRZ00_14430</name>
</gene>
<keyword evidence="6 9" id="KW-1133">Transmembrane helix</keyword>
<evidence type="ECO:0000256" key="2">
    <source>
        <dbReference type="ARBA" id="ARBA00010735"/>
    </source>
</evidence>
<keyword evidence="7 9" id="KW-0472">Membrane</keyword>
<feature type="region of interest" description="Disordered" evidence="8">
    <location>
        <begin position="1"/>
        <end position="23"/>
    </location>
</feature>
<dbReference type="OrthoDB" id="3181706at2"/>
<dbReference type="GO" id="GO:0005886">
    <property type="term" value="C:plasma membrane"/>
    <property type="evidence" value="ECO:0007669"/>
    <property type="project" value="UniProtKB-SubCell"/>
</dbReference>
<reference evidence="10 11" key="1">
    <citation type="journal article" date="2019" name="Microb. Cell Fact.">
        <title>Exploring novel herbicidin analogues by transcriptional regulator overexpression and MS/MS molecular networking.</title>
        <authorList>
            <person name="Shi Y."/>
            <person name="Gu R."/>
            <person name="Li Y."/>
            <person name="Wang X."/>
            <person name="Ren W."/>
            <person name="Li X."/>
            <person name="Wang L."/>
            <person name="Xie Y."/>
            <person name="Hong B."/>
        </authorList>
    </citation>
    <scope>NUCLEOTIDE SEQUENCE [LARGE SCALE GENOMIC DNA]</scope>
    <source>
        <strain evidence="10 11">US-43</strain>
    </source>
</reference>
<comment type="subcellular location">
    <subcellularLocation>
        <location evidence="1">Cell membrane</location>
        <topology evidence="1">Multi-pass membrane protein</topology>
    </subcellularLocation>
</comment>
<accession>A0A5N5W8S3</accession>
<organism evidence="10 11">
    <name type="scientific">Streptomyces mobaraensis</name>
    <name type="common">Streptoverticillium mobaraense</name>
    <dbReference type="NCBI Taxonomy" id="35621"/>
    <lineage>
        <taxon>Bacteria</taxon>
        <taxon>Bacillati</taxon>
        <taxon>Actinomycetota</taxon>
        <taxon>Actinomycetes</taxon>
        <taxon>Kitasatosporales</taxon>
        <taxon>Streptomycetaceae</taxon>
        <taxon>Streptomyces</taxon>
    </lineage>
</organism>
<evidence type="ECO:0000313" key="10">
    <source>
        <dbReference type="EMBL" id="KAB7845660.1"/>
    </source>
</evidence>
<dbReference type="GO" id="GO:1903785">
    <property type="term" value="P:L-valine transmembrane transport"/>
    <property type="evidence" value="ECO:0007669"/>
    <property type="project" value="TreeGrafter"/>
</dbReference>
<dbReference type="PANTHER" id="PTHR34979">
    <property type="entry name" value="INNER MEMBRANE PROTEIN YGAZ"/>
    <property type="match status" value="1"/>
</dbReference>
<evidence type="ECO:0000256" key="8">
    <source>
        <dbReference type="SAM" id="MobiDB-lite"/>
    </source>
</evidence>
<dbReference type="Proteomes" id="UP000327000">
    <property type="component" value="Unassembled WGS sequence"/>
</dbReference>
<name>A0A5N5W8S3_STRMB</name>
<dbReference type="RefSeq" id="WP_004946327.1">
    <property type="nucleotide sequence ID" value="NZ_JBFADJ010000005.1"/>
</dbReference>
<keyword evidence="3" id="KW-0813">Transport</keyword>
<evidence type="ECO:0000256" key="6">
    <source>
        <dbReference type="ARBA" id="ARBA00022989"/>
    </source>
</evidence>
<dbReference type="Pfam" id="PF03591">
    <property type="entry name" value="AzlC"/>
    <property type="match status" value="1"/>
</dbReference>
<dbReference type="PANTHER" id="PTHR34979:SF1">
    <property type="entry name" value="INNER MEMBRANE PROTEIN YGAZ"/>
    <property type="match status" value="1"/>
</dbReference>
<evidence type="ECO:0000256" key="4">
    <source>
        <dbReference type="ARBA" id="ARBA00022475"/>
    </source>
</evidence>
<evidence type="ECO:0000256" key="9">
    <source>
        <dbReference type="SAM" id="Phobius"/>
    </source>
</evidence>
<comment type="caution">
    <text evidence="10">The sequence shown here is derived from an EMBL/GenBank/DDBJ whole genome shotgun (WGS) entry which is preliminary data.</text>
</comment>
<feature type="transmembrane region" description="Helical" evidence="9">
    <location>
        <begin position="226"/>
        <end position="242"/>
    </location>
</feature>
<sequence>MATLPAEHVGTGTAPSPPAPREGLRTDLRRALKDSGSVGLGAYPMGVAFGVLVAHSGLQWWWASVFSGFIYAGSLEFLFLGLVLSTAPLASIAVTAFLVNFRHVFYALSFPLHRVRGRLGKVYSTFALSDEAYAVTAGEAAQHYPSRRILWLQVFIHCYWAGGATTGALLGSVIPEGVKGLDFAVTALFTVLAIDAFRARRDIPTPLLALACALVARFLFPGQMLLVGFALFTTGLLARYACSKKERRDRKDRQNPQDRKERARA</sequence>
<protein>
    <submittedName>
        <fullName evidence="10">AzlC family ABC transporter permease</fullName>
    </submittedName>
</protein>